<evidence type="ECO:0000256" key="5">
    <source>
        <dbReference type="ARBA" id="ARBA00022525"/>
    </source>
</evidence>
<dbReference type="GO" id="GO:0044780">
    <property type="term" value="P:bacterial-type flagellum assembly"/>
    <property type="evidence" value="ECO:0007669"/>
    <property type="project" value="InterPro"/>
</dbReference>
<dbReference type="SUPFAM" id="SSF64518">
    <property type="entry name" value="Phase 1 flagellin"/>
    <property type="match status" value="1"/>
</dbReference>
<evidence type="ECO:0000313" key="10">
    <source>
        <dbReference type="Proteomes" id="UP000064921"/>
    </source>
</evidence>
<dbReference type="GO" id="GO:0005576">
    <property type="term" value="C:extracellular region"/>
    <property type="evidence" value="ECO:0007669"/>
    <property type="project" value="UniProtKB-SubCell"/>
</dbReference>
<dbReference type="PANTHER" id="PTHR30033">
    <property type="entry name" value="FLAGELLAR HOOK-ASSOCIATED PROTEIN 1"/>
    <property type="match status" value="1"/>
</dbReference>
<evidence type="ECO:0000259" key="8">
    <source>
        <dbReference type="Pfam" id="PF22638"/>
    </source>
</evidence>
<dbReference type="InterPro" id="IPR010930">
    <property type="entry name" value="Flg_bb/hook_C_dom"/>
</dbReference>
<keyword evidence="10" id="KW-1185">Reference proteome</keyword>
<accession>A0A0L0IVY1</accession>
<dbReference type="STRING" id="121719.APZ00_04000"/>
<dbReference type="KEGG" id="pphr:APZ00_04000"/>
<dbReference type="GO" id="GO:0009424">
    <property type="term" value="C:bacterial-type flagellum hook"/>
    <property type="evidence" value="ECO:0007669"/>
    <property type="project" value="InterPro"/>
</dbReference>
<proteinExistence type="inferred from homology"/>
<evidence type="ECO:0000256" key="6">
    <source>
        <dbReference type="ARBA" id="ARBA00023143"/>
    </source>
</evidence>
<feature type="domain" description="Flagellar basal-body/hook protein C-terminal" evidence="7">
    <location>
        <begin position="452"/>
        <end position="489"/>
    </location>
</feature>
<sequence length="493" mass="50481">MSLSVALKSAQSALAARQTETAAISRNIAGAQQAGYTRKSVMLSTIVSTSGSGGGVRVDGIARSMDAGLYKSLLRSTSIVSSQYVISSGLEKLAGTTGDTELQRSSAAQLGKLETAVQNYAADPGNSILAQSMLQSAKDTAKLLNEYTSLVQGVRADADADIAGSVQHINELLAQIESLNSVIVKGLGTGADVSDAMDARDLALLSLSEEVGISTLTQSDGGIVIYTDSGVTLFETSARTVSFAPTNVFTAGTVGNAIFIDGVPVTGSSAIMPISSGNLFGLTELRDNIAVTYQNQLDEIARGLIAAFAESDQTGGGSADQPGLFTFAGATGVPASATLVPGLAGSIMINPAADPDQGGSLDLLRDGGLAGADYIYNPEGFAGYSDRLNGLVSAMNAPMSFDPSLGLNSTASLKSYASSSVGWLEAARKSAAADLEVQSVIVSRTSSALSNATGVNIDEEMTLLLDIERAYGAAAKLISAVDRMLQDLLDSVR</sequence>
<dbReference type="GO" id="GO:0005198">
    <property type="term" value="F:structural molecule activity"/>
    <property type="evidence" value="ECO:0007669"/>
    <property type="project" value="InterPro"/>
</dbReference>
<dbReference type="InterPro" id="IPR002371">
    <property type="entry name" value="FlgK"/>
</dbReference>
<comment type="similarity">
    <text evidence="3">Belongs to the flagella basal body rod proteins family.</text>
</comment>
<protein>
    <recommendedName>
        <fullName evidence="4">Flagellar hook-associated protein 1</fullName>
    </recommendedName>
</protein>
<dbReference type="PANTHER" id="PTHR30033:SF1">
    <property type="entry name" value="FLAGELLAR HOOK-ASSOCIATED PROTEIN 1"/>
    <property type="match status" value="1"/>
</dbReference>
<comment type="subcellular location">
    <subcellularLocation>
        <location evidence="1">Bacterial flagellum</location>
    </subcellularLocation>
    <subcellularLocation>
        <location evidence="2">Secreted</location>
    </subcellularLocation>
</comment>
<keyword evidence="9" id="KW-0969">Cilium</keyword>
<feature type="domain" description="Flagellar hook-associated protein FlgK helical" evidence="8">
    <location>
        <begin position="107"/>
        <end position="323"/>
    </location>
</feature>
<evidence type="ECO:0000256" key="4">
    <source>
        <dbReference type="ARBA" id="ARBA00016244"/>
    </source>
</evidence>
<dbReference type="NCBIfam" id="TIGR02492">
    <property type="entry name" value="flgK_ends"/>
    <property type="match status" value="1"/>
</dbReference>
<evidence type="ECO:0000256" key="2">
    <source>
        <dbReference type="ARBA" id="ARBA00004613"/>
    </source>
</evidence>
<dbReference type="EMBL" id="CP013068">
    <property type="protein sequence ID" value="ALV26339.1"/>
    <property type="molecule type" value="Genomic_DNA"/>
</dbReference>
<keyword evidence="9" id="KW-0966">Cell projection</keyword>
<evidence type="ECO:0000259" key="7">
    <source>
        <dbReference type="Pfam" id="PF06429"/>
    </source>
</evidence>
<keyword evidence="5" id="KW-0964">Secreted</keyword>
<dbReference type="Pfam" id="PF06429">
    <property type="entry name" value="Flg_bbr_C"/>
    <property type="match status" value="1"/>
</dbReference>
<gene>
    <name evidence="9" type="ORF">APZ00_04000</name>
</gene>
<dbReference type="InterPro" id="IPR053927">
    <property type="entry name" value="FlgK_helical"/>
</dbReference>
<dbReference type="AlphaFoldDB" id="A0A0L0IVY1"/>
<dbReference type="PATRIC" id="fig|121719.5.peg.1248"/>
<dbReference type="RefSeq" id="WP_050474400.1">
    <property type="nucleotide sequence ID" value="NZ_CM011124.1"/>
</dbReference>
<dbReference type="Pfam" id="PF22638">
    <property type="entry name" value="FlgK_D1"/>
    <property type="match status" value="1"/>
</dbReference>
<evidence type="ECO:0000256" key="1">
    <source>
        <dbReference type="ARBA" id="ARBA00004365"/>
    </source>
</evidence>
<reference evidence="9 10" key="1">
    <citation type="submission" date="2015-10" db="EMBL/GenBank/DDBJ databases">
        <title>The world's first case of liver abscess caused by Pannonibacter phragmitetus.</title>
        <authorList>
            <person name="Ming D."/>
            <person name="Wang M."/>
            <person name="Zhou Y."/>
            <person name="Jiang T."/>
            <person name="Hu S."/>
        </authorList>
    </citation>
    <scope>NUCLEOTIDE SEQUENCE [LARGE SCALE GENOMIC DNA]</scope>
    <source>
        <strain evidence="9 10">31801</strain>
    </source>
</reference>
<evidence type="ECO:0000313" key="9">
    <source>
        <dbReference type="EMBL" id="ALV26339.1"/>
    </source>
</evidence>
<evidence type="ECO:0000256" key="3">
    <source>
        <dbReference type="ARBA" id="ARBA00009677"/>
    </source>
</evidence>
<keyword evidence="6" id="KW-0975">Bacterial flagellum</keyword>
<keyword evidence="9" id="KW-0282">Flagellum</keyword>
<organism evidence="9 10">
    <name type="scientific">Pannonibacter phragmitetus</name>
    <dbReference type="NCBI Taxonomy" id="121719"/>
    <lineage>
        <taxon>Bacteria</taxon>
        <taxon>Pseudomonadati</taxon>
        <taxon>Pseudomonadota</taxon>
        <taxon>Alphaproteobacteria</taxon>
        <taxon>Hyphomicrobiales</taxon>
        <taxon>Stappiaceae</taxon>
        <taxon>Pannonibacter</taxon>
    </lineage>
</organism>
<name>A0A0L0IVY1_9HYPH</name>
<dbReference type="Proteomes" id="UP000064921">
    <property type="component" value="Chromosome"/>
</dbReference>